<feature type="region of interest" description="Disordered" evidence="2">
    <location>
        <begin position="664"/>
        <end position="690"/>
    </location>
</feature>
<sequence>MHNGGEGRLNIGDLDFSGGSPKEELEFEESSVESNNLRMDIEKLRAATEDAIRNIRENYLFRESELISQIQSEDMKKALLENRPGTLETNDDLSIEELKQFEIARMEEIESLKRIGHKASSKESMFNLSSSEVSSIFRRSLENQGEDVGPIDLEKCSEAIKEKYQKEVEDMERAVRDECEVEFDKQRKQLRFDYENKMNQEISEVQNRLNEYWQERAEELEDKINQLSEARPRSTSELEKIYQSQYEERLAVETQRLKAEIEVSLRNEYEIMLNQRVEAAKKETQDPNDFLTDLRREMEEKFQQRLVIEKNEWKEEIQSIILPEIRSKLEPSLKEKLAEVESKVKQDADVEIKGKVEIIKKEAEERIKNYIQKVAQRDYESLKEKIKEDMKKALRKEQESKLQTALDAEVKLQIEREIRKELTLQMESQVYEEVESRVKEEIRNELIDLYKNRQKQIRHELNAKLKAAQEKYTIQQKKEVAKQVAGMLEKREKEIKNNLRKKLERDKKEIEAELAKEYEGNQSYQRVKTTKELTEISKTKAQLIVQIKKVKQEKKEELNMIRKQREELEQKIKDLEQIQEKNFFQNKTPMSQRSTIFQPEIVNEVQAQDIETPNENAIPHENIDPPRMQSQRKLLSHYNSQDLLNQIISKNMQETQDAYRLLEETKDPPSYYRRSLNESPADTPPIYYRS</sequence>
<keyword evidence="4" id="KW-1185">Reference proteome</keyword>
<dbReference type="EMBL" id="CAJZBQ010000062">
    <property type="protein sequence ID" value="CAG9335552.1"/>
    <property type="molecule type" value="Genomic_DNA"/>
</dbReference>
<protein>
    <submittedName>
        <fullName evidence="3">Uncharacterized protein</fullName>
    </submittedName>
</protein>
<feature type="coiled-coil region" evidence="1">
    <location>
        <begin position="353"/>
        <end position="403"/>
    </location>
</feature>
<keyword evidence="1" id="KW-0175">Coiled coil</keyword>
<organism evidence="3 4">
    <name type="scientific">Blepharisma stoltei</name>
    <dbReference type="NCBI Taxonomy" id="1481888"/>
    <lineage>
        <taxon>Eukaryota</taxon>
        <taxon>Sar</taxon>
        <taxon>Alveolata</taxon>
        <taxon>Ciliophora</taxon>
        <taxon>Postciliodesmatophora</taxon>
        <taxon>Heterotrichea</taxon>
        <taxon>Heterotrichida</taxon>
        <taxon>Blepharismidae</taxon>
        <taxon>Blepharisma</taxon>
    </lineage>
</organism>
<feature type="region of interest" description="Disordered" evidence="2">
    <location>
        <begin position="1"/>
        <end position="34"/>
    </location>
</feature>
<comment type="caution">
    <text evidence="3">The sequence shown here is derived from an EMBL/GenBank/DDBJ whole genome shotgun (WGS) entry which is preliminary data.</text>
</comment>
<dbReference type="AlphaFoldDB" id="A0AAU9KDK1"/>
<evidence type="ECO:0000256" key="1">
    <source>
        <dbReference type="SAM" id="Coils"/>
    </source>
</evidence>
<evidence type="ECO:0000313" key="4">
    <source>
        <dbReference type="Proteomes" id="UP001162131"/>
    </source>
</evidence>
<name>A0AAU9KDK1_9CILI</name>
<accession>A0AAU9KDK1</accession>
<gene>
    <name evidence="3" type="ORF">BSTOLATCC_MIC64018</name>
</gene>
<reference evidence="3" key="1">
    <citation type="submission" date="2021-09" db="EMBL/GenBank/DDBJ databases">
        <authorList>
            <consortium name="AG Swart"/>
            <person name="Singh M."/>
            <person name="Singh A."/>
            <person name="Seah K."/>
            <person name="Emmerich C."/>
        </authorList>
    </citation>
    <scope>NUCLEOTIDE SEQUENCE</scope>
    <source>
        <strain evidence="3">ATCC30299</strain>
    </source>
</reference>
<proteinExistence type="predicted"/>
<feature type="coiled-coil region" evidence="1">
    <location>
        <begin position="451"/>
        <end position="581"/>
    </location>
</feature>
<feature type="coiled-coil region" evidence="1">
    <location>
        <begin position="210"/>
        <end position="237"/>
    </location>
</feature>
<evidence type="ECO:0000313" key="3">
    <source>
        <dbReference type="EMBL" id="CAG9335552.1"/>
    </source>
</evidence>
<feature type="coiled-coil region" evidence="1">
    <location>
        <begin position="154"/>
        <end position="181"/>
    </location>
</feature>
<dbReference type="Proteomes" id="UP001162131">
    <property type="component" value="Unassembled WGS sequence"/>
</dbReference>
<evidence type="ECO:0000256" key="2">
    <source>
        <dbReference type="SAM" id="MobiDB-lite"/>
    </source>
</evidence>